<evidence type="ECO:0000313" key="2">
    <source>
        <dbReference type="Proteomes" id="UP000499080"/>
    </source>
</evidence>
<gene>
    <name evidence="1" type="ORF">AVEN_108313_1</name>
</gene>
<keyword evidence="2" id="KW-1185">Reference proteome</keyword>
<name>A0A4Y2IWY5_ARAVE</name>
<comment type="caution">
    <text evidence="1">The sequence shown here is derived from an EMBL/GenBank/DDBJ whole genome shotgun (WGS) entry which is preliminary data.</text>
</comment>
<dbReference type="AlphaFoldDB" id="A0A4Y2IWY5"/>
<reference evidence="1 2" key="1">
    <citation type="journal article" date="2019" name="Sci. Rep.">
        <title>Orb-weaving spider Araneus ventricosus genome elucidates the spidroin gene catalogue.</title>
        <authorList>
            <person name="Kono N."/>
            <person name="Nakamura H."/>
            <person name="Ohtoshi R."/>
            <person name="Moran D.A.P."/>
            <person name="Shinohara A."/>
            <person name="Yoshida Y."/>
            <person name="Fujiwara M."/>
            <person name="Mori M."/>
            <person name="Tomita M."/>
            <person name="Arakawa K."/>
        </authorList>
    </citation>
    <scope>NUCLEOTIDE SEQUENCE [LARGE SCALE GENOMIC DNA]</scope>
</reference>
<dbReference type="Proteomes" id="UP000499080">
    <property type="component" value="Unassembled WGS sequence"/>
</dbReference>
<proteinExistence type="predicted"/>
<accession>A0A4Y2IWY5</accession>
<protein>
    <submittedName>
        <fullName evidence="1">Uncharacterized protein</fullName>
    </submittedName>
</protein>
<feature type="non-terminal residue" evidence="1">
    <location>
        <position position="41"/>
    </location>
</feature>
<evidence type="ECO:0000313" key="1">
    <source>
        <dbReference type="EMBL" id="GBM82104.1"/>
    </source>
</evidence>
<organism evidence="1 2">
    <name type="scientific">Araneus ventricosus</name>
    <name type="common">Orbweaver spider</name>
    <name type="synonym">Epeira ventricosa</name>
    <dbReference type="NCBI Taxonomy" id="182803"/>
    <lineage>
        <taxon>Eukaryota</taxon>
        <taxon>Metazoa</taxon>
        <taxon>Ecdysozoa</taxon>
        <taxon>Arthropoda</taxon>
        <taxon>Chelicerata</taxon>
        <taxon>Arachnida</taxon>
        <taxon>Araneae</taxon>
        <taxon>Araneomorphae</taxon>
        <taxon>Entelegynae</taxon>
        <taxon>Araneoidea</taxon>
        <taxon>Araneidae</taxon>
        <taxon>Araneus</taxon>
    </lineage>
</organism>
<sequence>MYFRRCISELFSSREMSSILKLQWIKEKEKPLLPGPENVYG</sequence>
<dbReference type="EMBL" id="BGPR01108195">
    <property type="protein sequence ID" value="GBM82104.1"/>
    <property type="molecule type" value="Genomic_DNA"/>
</dbReference>